<dbReference type="Proteomes" id="UP001597211">
    <property type="component" value="Unassembled WGS sequence"/>
</dbReference>
<feature type="compositionally biased region" description="Low complexity" evidence="1">
    <location>
        <begin position="186"/>
        <end position="206"/>
    </location>
</feature>
<name>A0ABW3SHQ3_9BACL</name>
<proteinExistence type="predicted"/>
<dbReference type="Gene3D" id="2.60.40.2230">
    <property type="entry name" value="Uncharacterised protein YcnI-like PF07987, DUF1775"/>
    <property type="match status" value="1"/>
</dbReference>
<keyword evidence="2" id="KW-0472">Membrane</keyword>
<protein>
    <submittedName>
        <fullName evidence="4">YcnI family protein</fullName>
    </submittedName>
</protein>
<feature type="region of interest" description="Disordered" evidence="1">
    <location>
        <begin position="170"/>
        <end position="214"/>
    </location>
</feature>
<evidence type="ECO:0000313" key="4">
    <source>
        <dbReference type="EMBL" id="MFD1184342.1"/>
    </source>
</evidence>
<dbReference type="InterPro" id="IPR038507">
    <property type="entry name" value="YcnI-like_sf"/>
</dbReference>
<sequence length="247" mass="25380">MFPTTHSLGNRFWRLAAGSAAAWILLFVLFTGTADAHVTVKPSQSTPSAWETYSIKVPVEKDLNTVKIALKIPEGVTFKQYRPVPEWNVELTTADDGTVTAVTWTAEGKGIGPGEFQQFDFVAQNPGEDAELAWDAFQYYSDGSVVEWTGAEDADRPHSLTVISTADSAGQAGDAAAGHGHGGHTEGAAAGNAEAGPATAEASGAASSGGGSGSPAGTTAIVLSACALLVALAALWAALRAGRKHKA</sequence>
<keyword evidence="2" id="KW-1133">Transmembrane helix</keyword>
<dbReference type="EMBL" id="JBHTKZ010000084">
    <property type="protein sequence ID" value="MFD1184342.1"/>
    <property type="molecule type" value="Genomic_DNA"/>
</dbReference>
<keyword evidence="2" id="KW-0812">Transmembrane</keyword>
<evidence type="ECO:0000256" key="1">
    <source>
        <dbReference type="SAM" id="MobiDB-lite"/>
    </source>
</evidence>
<dbReference type="Pfam" id="PF07987">
    <property type="entry name" value="DUF1775"/>
    <property type="match status" value="1"/>
</dbReference>
<organism evidence="4 5">
    <name type="scientific">Paenibacillus timonensis</name>
    <dbReference type="NCBI Taxonomy" id="225915"/>
    <lineage>
        <taxon>Bacteria</taxon>
        <taxon>Bacillati</taxon>
        <taxon>Bacillota</taxon>
        <taxon>Bacilli</taxon>
        <taxon>Bacillales</taxon>
        <taxon>Paenibacillaceae</taxon>
        <taxon>Paenibacillus</taxon>
    </lineage>
</organism>
<reference evidence="5" key="1">
    <citation type="journal article" date="2019" name="Int. J. Syst. Evol. Microbiol.">
        <title>The Global Catalogue of Microorganisms (GCM) 10K type strain sequencing project: providing services to taxonomists for standard genome sequencing and annotation.</title>
        <authorList>
            <consortium name="The Broad Institute Genomics Platform"/>
            <consortium name="The Broad Institute Genome Sequencing Center for Infectious Disease"/>
            <person name="Wu L."/>
            <person name="Ma J."/>
        </authorList>
    </citation>
    <scope>NUCLEOTIDE SEQUENCE [LARGE SCALE GENOMIC DNA]</scope>
    <source>
        <strain evidence="5">CCUG 48216</strain>
    </source>
</reference>
<accession>A0ABW3SHQ3</accession>
<feature type="transmembrane region" description="Helical" evidence="2">
    <location>
        <begin position="220"/>
        <end position="239"/>
    </location>
</feature>
<dbReference type="InterPro" id="IPR012533">
    <property type="entry name" value="YcnI-copper_dom"/>
</dbReference>
<dbReference type="RefSeq" id="WP_240271549.1">
    <property type="nucleotide sequence ID" value="NZ_JAKSXN010000095.1"/>
</dbReference>
<evidence type="ECO:0000256" key="2">
    <source>
        <dbReference type="SAM" id="Phobius"/>
    </source>
</evidence>
<comment type="caution">
    <text evidence="4">The sequence shown here is derived from an EMBL/GenBank/DDBJ whole genome shotgun (WGS) entry which is preliminary data.</text>
</comment>
<evidence type="ECO:0000259" key="3">
    <source>
        <dbReference type="Pfam" id="PF07987"/>
    </source>
</evidence>
<keyword evidence="5" id="KW-1185">Reference proteome</keyword>
<evidence type="ECO:0000313" key="5">
    <source>
        <dbReference type="Proteomes" id="UP001597211"/>
    </source>
</evidence>
<gene>
    <name evidence="4" type="ORF">ACFQ2Z_23730</name>
</gene>
<feature type="domain" description="YncI copper-binding" evidence="3">
    <location>
        <begin position="37"/>
        <end position="153"/>
    </location>
</feature>
<dbReference type="CDD" id="cd08545">
    <property type="entry name" value="YcnI_like"/>
    <property type="match status" value="1"/>
</dbReference>